<dbReference type="RefSeq" id="WP_152583047.1">
    <property type="nucleotide sequence ID" value="NZ_VIKT02000004.1"/>
</dbReference>
<organism evidence="2 3">
    <name type="scientific">Microcella pacifica</name>
    <dbReference type="NCBI Taxonomy" id="2591847"/>
    <lineage>
        <taxon>Bacteria</taxon>
        <taxon>Bacillati</taxon>
        <taxon>Actinomycetota</taxon>
        <taxon>Actinomycetes</taxon>
        <taxon>Micrococcales</taxon>
        <taxon>Microbacteriaceae</taxon>
        <taxon>Microcella</taxon>
    </lineage>
</organism>
<keyword evidence="3" id="KW-1185">Reference proteome</keyword>
<comment type="caution">
    <text evidence="2">The sequence shown here is derived from an EMBL/GenBank/DDBJ whole genome shotgun (WGS) entry which is preliminary data.</text>
</comment>
<reference evidence="2 3" key="1">
    <citation type="submission" date="2020-03" db="EMBL/GenBank/DDBJ databases">
        <title>Chryseoglobus sp. isolated from a deep-sea seamount.</title>
        <authorList>
            <person name="Zhang D.-C."/>
        </authorList>
    </citation>
    <scope>NUCLEOTIDE SEQUENCE [LARGE SCALE GENOMIC DNA]</scope>
    <source>
        <strain evidence="2 3">KN1116</strain>
    </source>
</reference>
<dbReference type="Pfam" id="PF13738">
    <property type="entry name" value="Pyr_redox_3"/>
    <property type="match status" value="1"/>
</dbReference>
<dbReference type="PANTHER" id="PTHR43539:SF78">
    <property type="entry name" value="FLAVIN-CONTAINING MONOOXYGENASE"/>
    <property type="match status" value="1"/>
</dbReference>
<dbReference type="InterPro" id="IPR036188">
    <property type="entry name" value="FAD/NAD-bd_sf"/>
</dbReference>
<protein>
    <submittedName>
        <fullName evidence="2">NAD(P)-binding domain-containing protein</fullName>
    </submittedName>
</protein>
<dbReference type="EMBL" id="VIKT02000004">
    <property type="protein sequence ID" value="NHF62315.1"/>
    <property type="molecule type" value="Genomic_DNA"/>
</dbReference>
<keyword evidence="1" id="KW-0560">Oxidoreductase</keyword>
<dbReference type="Proteomes" id="UP000818266">
    <property type="component" value="Unassembled WGS sequence"/>
</dbReference>
<dbReference type="OrthoDB" id="9808049at2"/>
<dbReference type="Gene3D" id="3.50.50.60">
    <property type="entry name" value="FAD/NAD(P)-binding domain"/>
    <property type="match status" value="1"/>
</dbReference>
<accession>A0A9E5MHF9</accession>
<evidence type="ECO:0000313" key="2">
    <source>
        <dbReference type="EMBL" id="NHF62315.1"/>
    </source>
</evidence>
<dbReference type="AlphaFoldDB" id="A0A9E5MHF9"/>
<dbReference type="PANTHER" id="PTHR43539">
    <property type="entry name" value="FLAVIN-BINDING MONOOXYGENASE-LIKE PROTEIN (AFU_ORTHOLOGUE AFUA_4G09220)"/>
    <property type="match status" value="1"/>
</dbReference>
<dbReference type="PRINTS" id="PR00469">
    <property type="entry name" value="PNDRDTASEII"/>
</dbReference>
<proteinExistence type="predicted"/>
<sequence length="372" mass="40395">MTTSPDHDTALPETTEVLIVGGGQSGLGMGYRLREAGVPFVIVDDRDRVGDVWRARWRSLVLFTPRRFSALPGLPLPDSAGYYPTKDEIADYLEAYAEKHALPVVAQTRVTAITRDGDGDGRGFVADTTRGTVHARAVVIATGPFQYPRVPRVAAGLHPEVVQVHSTAYEGPEDLPPGRIAVVGGGNSAAQLADELSATHEVTMIAPQKPWFIPERVLGATVYWPLKLFGILSSPADSRISEYIHSRGDGILGTQAKRAIRAGRLRLLTSRVVGAAGRELELQDGTRVEVDGVLWATGFRAHYPFVQVDGALTEHGAPRHDRGVSPVDSLYWIGLPWQRRLDSSIIHGIAADSRELAEVVQSRVRRSGRVEG</sequence>
<name>A0A9E5MHF9_9MICO</name>
<gene>
    <name evidence="2" type="ORF">FK219_003505</name>
</gene>
<dbReference type="GO" id="GO:0050660">
    <property type="term" value="F:flavin adenine dinucleotide binding"/>
    <property type="evidence" value="ECO:0007669"/>
    <property type="project" value="TreeGrafter"/>
</dbReference>
<dbReference type="SUPFAM" id="SSF51905">
    <property type="entry name" value="FAD/NAD(P)-binding domain"/>
    <property type="match status" value="2"/>
</dbReference>
<evidence type="ECO:0000313" key="3">
    <source>
        <dbReference type="Proteomes" id="UP000818266"/>
    </source>
</evidence>
<dbReference type="GO" id="GO:0004497">
    <property type="term" value="F:monooxygenase activity"/>
    <property type="evidence" value="ECO:0007669"/>
    <property type="project" value="TreeGrafter"/>
</dbReference>
<dbReference type="InterPro" id="IPR050982">
    <property type="entry name" value="Auxin_biosynth/cation_transpt"/>
</dbReference>
<evidence type="ECO:0000256" key="1">
    <source>
        <dbReference type="ARBA" id="ARBA00023002"/>
    </source>
</evidence>
<dbReference type="PRINTS" id="PR00368">
    <property type="entry name" value="FADPNR"/>
</dbReference>